<dbReference type="SUPFAM" id="SSF158472">
    <property type="entry name" value="HAMP domain-like"/>
    <property type="match status" value="1"/>
</dbReference>
<keyword evidence="13" id="KW-0902">Two-component regulatory system</keyword>
<dbReference type="InterPro" id="IPR004358">
    <property type="entry name" value="Sig_transdc_His_kin-like_C"/>
</dbReference>
<dbReference type="InterPro" id="IPR036890">
    <property type="entry name" value="HATPase_C_sf"/>
</dbReference>
<dbReference type="GO" id="GO:0005524">
    <property type="term" value="F:ATP binding"/>
    <property type="evidence" value="ECO:0007669"/>
    <property type="project" value="UniProtKB-KW"/>
</dbReference>
<dbReference type="CDD" id="cd06225">
    <property type="entry name" value="HAMP"/>
    <property type="match status" value="1"/>
</dbReference>
<dbReference type="PROSITE" id="PS50109">
    <property type="entry name" value="HIS_KIN"/>
    <property type="match status" value="1"/>
</dbReference>
<sequence length="440" mass="48583">MLTRPSLGLLGRIVAIILLTVTIEFAASTLLYERAGEFSIKEDEARRLAEHLVIVQRLVGERPPTERPAIARYLSTDRYTVHWQRTAPEPRALAAELRNMRDQVVEWEPSLANAGLQLQLASPGRHDIVMGEIVLADGTWIHFKMHGLVTGWGLQLNRIVLALVPAIALAVVGGLLVRLTLRPLKTLSQAIESMGKGERVIVHEEGPNEVRNLIRAFNRMQDQISRMIADRTQALAAVGHDLRTPLARLQLRLDGSSDAELRQTSERDIGEMEEMISSVLAYLSGDSDPEAAARVDLAVLITTLVDDMADHGHHVSYHGPDHLEAQVRPHGFRRAINNLIENAIHYGDDVRVTLSDWPGRIVLRVEDNGPGIPTHAMADVLQPFARLDSARSRNTKGLGLGLAIVSQMVEREGGGFTLVNRQEGGLRAEIVLPKTTPDQQ</sequence>
<dbReference type="SMART" id="SM00304">
    <property type="entry name" value="HAMP"/>
    <property type="match status" value="1"/>
</dbReference>
<keyword evidence="9" id="KW-0547">Nucleotide-binding</keyword>
<proteinExistence type="predicted"/>
<dbReference type="Pfam" id="PF00672">
    <property type="entry name" value="HAMP"/>
    <property type="match status" value="1"/>
</dbReference>
<dbReference type="SMART" id="SM00387">
    <property type="entry name" value="HATPase_c"/>
    <property type="match status" value="1"/>
</dbReference>
<keyword evidence="10 18" id="KW-0418">Kinase</keyword>
<evidence type="ECO:0000256" key="10">
    <source>
        <dbReference type="ARBA" id="ARBA00022777"/>
    </source>
</evidence>
<evidence type="ECO:0000313" key="18">
    <source>
        <dbReference type="EMBL" id="SNS23985.1"/>
    </source>
</evidence>
<evidence type="ECO:0000256" key="9">
    <source>
        <dbReference type="ARBA" id="ARBA00022741"/>
    </source>
</evidence>
<dbReference type="InterPro" id="IPR005467">
    <property type="entry name" value="His_kinase_dom"/>
</dbReference>
<dbReference type="InterPro" id="IPR050980">
    <property type="entry name" value="2C_sensor_his_kinase"/>
</dbReference>
<evidence type="ECO:0000256" key="11">
    <source>
        <dbReference type="ARBA" id="ARBA00022840"/>
    </source>
</evidence>
<dbReference type="InterPro" id="IPR003661">
    <property type="entry name" value="HisK_dim/P_dom"/>
</dbReference>
<keyword evidence="7" id="KW-0808">Transferase</keyword>
<evidence type="ECO:0000256" key="12">
    <source>
        <dbReference type="ARBA" id="ARBA00022989"/>
    </source>
</evidence>
<evidence type="ECO:0000256" key="1">
    <source>
        <dbReference type="ARBA" id="ARBA00000085"/>
    </source>
</evidence>
<feature type="domain" description="Histidine kinase" evidence="16">
    <location>
        <begin position="237"/>
        <end position="436"/>
    </location>
</feature>
<evidence type="ECO:0000256" key="5">
    <source>
        <dbReference type="ARBA" id="ARBA00022519"/>
    </source>
</evidence>
<gene>
    <name evidence="18" type="ORF">SAMN06295912_10359</name>
</gene>
<dbReference type="InterPro" id="IPR036097">
    <property type="entry name" value="HisK_dim/P_sf"/>
</dbReference>
<feature type="transmembrane region" description="Helical" evidence="15">
    <location>
        <begin position="159"/>
        <end position="181"/>
    </location>
</feature>
<feature type="domain" description="HAMP" evidence="17">
    <location>
        <begin position="178"/>
        <end position="229"/>
    </location>
</feature>
<evidence type="ECO:0000259" key="16">
    <source>
        <dbReference type="PROSITE" id="PS50109"/>
    </source>
</evidence>
<evidence type="ECO:0000256" key="13">
    <source>
        <dbReference type="ARBA" id="ARBA00023012"/>
    </source>
</evidence>
<evidence type="ECO:0000256" key="2">
    <source>
        <dbReference type="ARBA" id="ARBA00004429"/>
    </source>
</evidence>
<comment type="catalytic activity">
    <reaction evidence="1">
        <text>ATP + protein L-histidine = ADP + protein N-phospho-L-histidine.</text>
        <dbReference type="EC" id="2.7.13.3"/>
    </reaction>
</comment>
<reference evidence="19" key="1">
    <citation type="submission" date="2017-06" db="EMBL/GenBank/DDBJ databases">
        <authorList>
            <person name="Varghese N."/>
            <person name="Submissions S."/>
        </authorList>
    </citation>
    <scope>NUCLEOTIDE SEQUENCE [LARGE SCALE GENOMIC DNA]</scope>
    <source>
        <strain evidence="19">LNB2</strain>
    </source>
</reference>
<keyword evidence="4" id="KW-1003">Cell membrane</keyword>
<evidence type="ECO:0000256" key="14">
    <source>
        <dbReference type="ARBA" id="ARBA00023136"/>
    </source>
</evidence>
<keyword evidence="6" id="KW-0597">Phosphoprotein</keyword>
<dbReference type="Gene3D" id="3.30.565.10">
    <property type="entry name" value="Histidine kinase-like ATPase, C-terminal domain"/>
    <property type="match status" value="1"/>
</dbReference>
<dbReference type="SMART" id="SM00388">
    <property type="entry name" value="HisKA"/>
    <property type="match status" value="1"/>
</dbReference>
<evidence type="ECO:0000256" key="4">
    <source>
        <dbReference type="ARBA" id="ARBA00022475"/>
    </source>
</evidence>
<dbReference type="AlphaFoldDB" id="A0A239CUU6"/>
<dbReference type="Gene3D" id="1.10.287.130">
    <property type="match status" value="1"/>
</dbReference>
<dbReference type="SUPFAM" id="SSF47384">
    <property type="entry name" value="Homodimeric domain of signal transducing histidine kinase"/>
    <property type="match status" value="1"/>
</dbReference>
<dbReference type="CDD" id="cd00082">
    <property type="entry name" value="HisKA"/>
    <property type="match status" value="1"/>
</dbReference>
<evidence type="ECO:0000256" key="15">
    <source>
        <dbReference type="SAM" id="Phobius"/>
    </source>
</evidence>
<dbReference type="InterPro" id="IPR003660">
    <property type="entry name" value="HAMP_dom"/>
</dbReference>
<dbReference type="GO" id="GO:0005886">
    <property type="term" value="C:plasma membrane"/>
    <property type="evidence" value="ECO:0007669"/>
    <property type="project" value="UniProtKB-SubCell"/>
</dbReference>
<protein>
    <recommendedName>
        <fullName evidence="3">histidine kinase</fullName>
        <ecNumber evidence="3">2.7.13.3</ecNumber>
    </recommendedName>
</protein>
<organism evidence="18 19">
    <name type="scientific">Edaphosphingomonas laterariae</name>
    <dbReference type="NCBI Taxonomy" id="861865"/>
    <lineage>
        <taxon>Bacteria</taxon>
        <taxon>Pseudomonadati</taxon>
        <taxon>Pseudomonadota</taxon>
        <taxon>Alphaproteobacteria</taxon>
        <taxon>Sphingomonadales</taxon>
        <taxon>Rhizorhabdaceae</taxon>
        <taxon>Edaphosphingomonas</taxon>
    </lineage>
</organism>
<dbReference type="EC" id="2.7.13.3" evidence="3"/>
<dbReference type="SUPFAM" id="SSF55874">
    <property type="entry name" value="ATPase domain of HSP90 chaperone/DNA topoisomerase II/histidine kinase"/>
    <property type="match status" value="1"/>
</dbReference>
<dbReference type="OrthoDB" id="9804645at2"/>
<evidence type="ECO:0000259" key="17">
    <source>
        <dbReference type="PROSITE" id="PS50885"/>
    </source>
</evidence>
<keyword evidence="14 15" id="KW-0472">Membrane</keyword>
<dbReference type="PRINTS" id="PR00344">
    <property type="entry name" value="BCTRLSENSOR"/>
</dbReference>
<keyword evidence="19" id="KW-1185">Reference proteome</keyword>
<keyword evidence="8 15" id="KW-0812">Transmembrane</keyword>
<evidence type="ECO:0000313" key="19">
    <source>
        <dbReference type="Proteomes" id="UP000198281"/>
    </source>
</evidence>
<evidence type="ECO:0000256" key="6">
    <source>
        <dbReference type="ARBA" id="ARBA00022553"/>
    </source>
</evidence>
<keyword evidence="5" id="KW-0997">Cell inner membrane</keyword>
<dbReference type="Proteomes" id="UP000198281">
    <property type="component" value="Unassembled WGS sequence"/>
</dbReference>
<comment type="subcellular location">
    <subcellularLocation>
        <location evidence="2">Cell inner membrane</location>
        <topology evidence="2">Multi-pass membrane protein</topology>
    </subcellularLocation>
</comment>
<evidence type="ECO:0000256" key="7">
    <source>
        <dbReference type="ARBA" id="ARBA00022679"/>
    </source>
</evidence>
<dbReference type="CDD" id="cd00075">
    <property type="entry name" value="HATPase"/>
    <property type="match status" value="1"/>
</dbReference>
<dbReference type="RefSeq" id="WP_089218361.1">
    <property type="nucleotide sequence ID" value="NZ_FZOS01000003.1"/>
</dbReference>
<dbReference type="PROSITE" id="PS50885">
    <property type="entry name" value="HAMP"/>
    <property type="match status" value="1"/>
</dbReference>
<evidence type="ECO:0000256" key="3">
    <source>
        <dbReference type="ARBA" id="ARBA00012438"/>
    </source>
</evidence>
<name>A0A239CUU6_9SPHN</name>
<dbReference type="PANTHER" id="PTHR44936">
    <property type="entry name" value="SENSOR PROTEIN CREC"/>
    <property type="match status" value="1"/>
</dbReference>
<accession>A0A239CUU6</accession>
<dbReference type="PANTHER" id="PTHR44936:SF5">
    <property type="entry name" value="SENSOR HISTIDINE KINASE ENVZ"/>
    <property type="match status" value="1"/>
</dbReference>
<evidence type="ECO:0000256" key="8">
    <source>
        <dbReference type="ARBA" id="ARBA00022692"/>
    </source>
</evidence>
<dbReference type="Pfam" id="PF02518">
    <property type="entry name" value="HATPase_c"/>
    <property type="match status" value="1"/>
</dbReference>
<dbReference type="InterPro" id="IPR003594">
    <property type="entry name" value="HATPase_dom"/>
</dbReference>
<dbReference type="GO" id="GO:0000155">
    <property type="term" value="F:phosphorelay sensor kinase activity"/>
    <property type="evidence" value="ECO:0007669"/>
    <property type="project" value="InterPro"/>
</dbReference>
<keyword evidence="11" id="KW-0067">ATP-binding</keyword>
<dbReference type="EMBL" id="FZOS01000003">
    <property type="protein sequence ID" value="SNS23985.1"/>
    <property type="molecule type" value="Genomic_DNA"/>
</dbReference>
<keyword evidence="12 15" id="KW-1133">Transmembrane helix</keyword>
<feature type="transmembrane region" description="Helical" evidence="15">
    <location>
        <begin position="12"/>
        <end position="32"/>
    </location>
</feature>